<dbReference type="Proteomes" id="UP000253606">
    <property type="component" value="Chromosome"/>
</dbReference>
<sequence>MIHPGLAALKRWDKEEYAAGYRARFSEIPDSEGAHLCWRCGWEDADTETIESARHKQALAEGMEDHFEDTWGNLFDSGEEARANGIPFDEDRTEPWKEGWIAVDINLGLLAEREHG</sequence>
<dbReference type="OrthoDB" id="120563at2"/>
<evidence type="ECO:0000313" key="2">
    <source>
        <dbReference type="Proteomes" id="UP000253606"/>
    </source>
</evidence>
<dbReference type="RefSeq" id="WP_114208705.1">
    <property type="nucleotide sequence ID" value="NZ_CP030840.1"/>
</dbReference>
<dbReference type="AlphaFoldDB" id="A0A2Z5G4N3"/>
<gene>
    <name evidence="1" type="ORF">ACPOL_4522</name>
</gene>
<keyword evidence="2" id="KW-1185">Reference proteome</keyword>
<evidence type="ECO:0000313" key="1">
    <source>
        <dbReference type="EMBL" id="AXC13794.1"/>
    </source>
</evidence>
<name>A0A2Z5G4N3_9BACT</name>
<protein>
    <submittedName>
        <fullName evidence="1">Uncharacterized protein</fullName>
    </submittedName>
</protein>
<dbReference type="EMBL" id="CP030840">
    <property type="protein sequence ID" value="AXC13794.1"/>
    <property type="molecule type" value="Genomic_DNA"/>
</dbReference>
<proteinExistence type="predicted"/>
<dbReference type="KEGG" id="abas:ACPOL_4522"/>
<reference evidence="1 2" key="1">
    <citation type="journal article" date="2018" name="Front. Microbiol.">
        <title>Hydrolytic Capabilities as a Key to Environmental Success: Chitinolytic and Cellulolytic Acidobacteria From Acidic Sub-arctic Soils and Boreal Peatlands.</title>
        <authorList>
            <person name="Belova S.E."/>
            <person name="Ravin N.V."/>
            <person name="Pankratov T.A."/>
            <person name="Rakitin A.L."/>
            <person name="Ivanova A.A."/>
            <person name="Beletsky A.V."/>
            <person name="Mardanov A.V."/>
            <person name="Sinninghe Damste J.S."/>
            <person name="Dedysh S.N."/>
        </authorList>
    </citation>
    <scope>NUCLEOTIDE SEQUENCE [LARGE SCALE GENOMIC DNA]</scope>
    <source>
        <strain evidence="1 2">SBC82</strain>
    </source>
</reference>
<organism evidence="1 2">
    <name type="scientific">Acidisarcina polymorpha</name>
    <dbReference type="NCBI Taxonomy" id="2211140"/>
    <lineage>
        <taxon>Bacteria</taxon>
        <taxon>Pseudomonadati</taxon>
        <taxon>Acidobacteriota</taxon>
        <taxon>Terriglobia</taxon>
        <taxon>Terriglobales</taxon>
        <taxon>Acidobacteriaceae</taxon>
        <taxon>Acidisarcina</taxon>
    </lineage>
</organism>
<accession>A0A2Z5G4N3</accession>